<keyword evidence="1" id="KW-0472">Membrane</keyword>
<dbReference type="RefSeq" id="WP_394484581.1">
    <property type="nucleotide sequence ID" value="NZ_JBIGHV010000014.1"/>
</dbReference>
<organism evidence="3 4">
    <name type="scientific">Pelomonas parva</name>
    <dbReference type="NCBI Taxonomy" id="3299032"/>
    <lineage>
        <taxon>Bacteria</taxon>
        <taxon>Pseudomonadati</taxon>
        <taxon>Pseudomonadota</taxon>
        <taxon>Betaproteobacteria</taxon>
        <taxon>Burkholderiales</taxon>
        <taxon>Sphaerotilaceae</taxon>
        <taxon>Roseateles</taxon>
    </lineage>
</organism>
<dbReference type="EMBL" id="JBIGHV010000014">
    <property type="protein sequence ID" value="MFG6433661.1"/>
    <property type="molecule type" value="Genomic_DNA"/>
</dbReference>
<accession>A0ABW7FB12</accession>
<comment type="caution">
    <text evidence="3">The sequence shown here is derived from an EMBL/GenBank/DDBJ whole genome shotgun (WGS) entry which is preliminary data.</text>
</comment>
<feature type="transmembrane region" description="Helical" evidence="1">
    <location>
        <begin position="12"/>
        <end position="35"/>
    </location>
</feature>
<sequence length="72" mass="7495">MLQNVGLIDRTARVLLGLGLVTAAWLGAVGGWGWIGLLPLLTGLLGSCPAYLPFGFSSCAMKDAADEQRPPP</sequence>
<name>A0ABW7FB12_9BURK</name>
<protein>
    <submittedName>
        <fullName evidence="3">DUF2892 domain-containing protein</fullName>
    </submittedName>
</protein>
<evidence type="ECO:0000256" key="1">
    <source>
        <dbReference type="SAM" id="Phobius"/>
    </source>
</evidence>
<dbReference type="InterPro" id="IPR021309">
    <property type="entry name" value="YgaP-like_TM"/>
</dbReference>
<evidence type="ECO:0000313" key="3">
    <source>
        <dbReference type="EMBL" id="MFG6433661.1"/>
    </source>
</evidence>
<feature type="domain" description="Inner membrane protein YgaP-like transmembrane" evidence="2">
    <location>
        <begin position="1"/>
        <end position="62"/>
    </location>
</feature>
<reference evidence="3 4" key="1">
    <citation type="submission" date="2024-08" db="EMBL/GenBank/DDBJ databases">
        <authorList>
            <person name="Lu H."/>
        </authorList>
    </citation>
    <scope>NUCLEOTIDE SEQUENCE [LARGE SCALE GENOMIC DNA]</scope>
    <source>
        <strain evidence="3 4">LYH14W</strain>
    </source>
</reference>
<keyword evidence="1" id="KW-1133">Transmembrane helix</keyword>
<dbReference type="Pfam" id="PF11127">
    <property type="entry name" value="YgaP-like_TM"/>
    <property type="match status" value="1"/>
</dbReference>
<gene>
    <name evidence="3" type="ORF">ACG00Y_27405</name>
</gene>
<evidence type="ECO:0000313" key="4">
    <source>
        <dbReference type="Proteomes" id="UP001606210"/>
    </source>
</evidence>
<evidence type="ECO:0000259" key="2">
    <source>
        <dbReference type="Pfam" id="PF11127"/>
    </source>
</evidence>
<keyword evidence="4" id="KW-1185">Reference proteome</keyword>
<keyword evidence="1" id="KW-0812">Transmembrane</keyword>
<proteinExistence type="predicted"/>
<dbReference type="Proteomes" id="UP001606210">
    <property type="component" value="Unassembled WGS sequence"/>
</dbReference>